<dbReference type="InterPro" id="IPR006070">
    <property type="entry name" value="Sua5-like_dom"/>
</dbReference>
<protein>
    <recommendedName>
        <fullName evidence="3">L-threonylcarbamoyladenylate synthase</fullName>
        <ecNumber evidence="3">2.7.7.87</ecNumber>
    </recommendedName>
</protein>
<keyword evidence="9" id="KW-1185">Reference proteome</keyword>
<name>F0F0G7_9NEIS</name>
<dbReference type="EMBL" id="AEWV01000027">
    <property type="protein sequence ID" value="EGC16973.1"/>
    <property type="molecule type" value="Genomic_DNA"/>
</dbReference>
<dbReference type="GO" id="GO:0005737">
    <property type="term" value="C:cytoplasm"/>
    <property type="evidence" value="ECO:0007669"/>
    <property type="project" value="UniProtKB-SubCell"/>
</dbReference>
<evidence type="ECO:0000313" key="8">
    <source>
        <dbReference type="EMBL" id="EGC16973.1"/>
    </source>
</evidence>
<evidence type="ECO:0000313" key="9">
    <source>
        <dbReference type="Proteomes" id="UP000004088"/>
    </source>
</evidence>
<keyword evidence="5" id="KW-0808">Transferase</keyword>
<comment type="catalytic activity">
    <reaction evidence="6">
        <text>L-threonine + hydrogencarbonate + ATP = L-threonylcarbamoyladenylate + diphosphate + H2O</text>
        <dbReference type="Rhea" id="RHEA:36407"/>
        <dbReference type="ChEBI" id="CHEBI:15377"/>
        <dbReference type="ChEBI" id="CHEBI:17544"/>
        <dbReference type="ChEBI" id="CHEBI:30616"/>
        <dbReference type="ChEBI" id="CHEBI:33019"/>
        <dbReference type="ChEBI" id="CHEBI:57926"/>
        <dbReference type="ChEBI" id="CHEBI:73682"/>
        <dbReference type="EC" id="2.7.7.87"/>
    </reaction>
</comment>
<organism evidence="8 9">
    <name type="scientific">Kingella denitrificans ATCC 33394</name>
    <dbReference type="NCBI Taxonomy" id="888741"/>
    <lineage>
        <taxon>Bacteria</taxon>
        <taxon>Pseudomonadati</taxon>
        <taxon>Pseudomonadota</taxon>
        <taxon>Betaproteobacteria</taxon>
        <taxon>Neisseriales</taxon>
        <taxon>Neisseriaceae</taxon>
        <taxon>Kingella</taxon>
    </lineage>
</organism>
<dbReference type="GO" id="GO:0006450">
    <property type="term" value="P:regulation of translational fidelity"/>
    <property type="evidence" value="ECO:0007669"/>
    <property type="project" value="TreeGrafter"/>
</dbReference>
<dbReference type="STRING" id="888741.HMPREF9098_1602"/>
<dbReference type="GO" id="GO:0003725">
    <property type="term" value="F:double-stranded RNA binding"/>
    <property type="evidence" value="ECO:0007669"/>
    <property type="project" value="InterPro"/>
</dbReference>
<dbReference type="PROSITE" id="PS51163">
    <property type="entry name" value="YRDC"/>
    <property type="match status" value="1"/>
</dbReference>
<dbReference type="HOGENOM" id="CLU_031397_6_1_4"/>
<dbReference type="Proteomes" id="UP000004088">
    <property type="component" value="Unassembled WGS sequence"/>
</dbReference>
<comment type="caution">
    <text evidence="8">The sequence shown here is derived from an EMBL/GenBank/DDBJ whole genome shotgun (WGS) entry which is preliminary data.</text>
</comment>
<dbReference type="GO" id="GO:0061710">
    <property type="term" value="F:L-threonylcarbamoyladenylate synthase"/>
    <property type="evidence" value="ECO:0007669"/>
    <property type="project" value="UniProtKB-EC"/>
</dbReference>
<dbReference type="PANTHER" id="PTHR17490">
    <property type="entry name" value="SUA5"/>
    <property type="match status" value="1"/>
</dbReference>
<evidence type="ECO:0000256" key="4">
    <source>
        <dbReference type="ARBA" id="ARBA00022490"/>
    </source>
</evidence>
<dbReference type="GO" id="GO:0000049">
    <property type="term" value="F:tRNA binding"/>
    <property type="evidence" value="ECO:0007669"/>
    <property type="project" value="TreeGrafter"/>
</dbReference>
<feature type="domain" description="YrdC-like" evidence="7">
    <location>
        <begin position="27"/>
        <end position="207"/>
    </location>
</feature>
<keyword evidence="4" id="KW-0963">Cytoplasm</keyword>
<evidence type="ECO:0000256" key="2">
    <source>
        <dbReference type="ARBA" id="ARBA00007663"/>
    </source>
</evidence>
<gene>
    <name evidence="8" type="primary">rimN</name>
    <name evidence="8" type="ORF">HMPREF9098_1602</name>
</gene>
<accession>F0F0G7</accession>
<evidence type="ECO:0000256" key="5">
    <source>
        <dbReference type="ARBA" id="ARBA00022679"/>
    </source>
</evidence>
<proteinExistence type="inferred from homology"/>
<dbReference type="EC" id="2.7.7.87" evidence="3"/>
<dbReference type="Pfam" id="PF01300">
    <property type="entry name" value="Sua5_yciO_yrdC"/>
    <property type="match status" value="1"/>
</dbReference>
<comment type="similarity">
    <text evidence="2">Belongs to the SUA5 family.</text>
</comment>
<evidence type="ECO:0000256" key="3">
    <source>
        <dbReference type="ARBA" id="ARBA00012584"/>
    </source>
</evidence>
<dbReference type="AlphaFoldDB" id="F0F0G7"/>
<dbReference type="SUPFAM" id="SSF55821">
    <property type="entry name" value="YrdC/RibB"/>
    <property type="match status" value="1"/>
</dbReference>
<sequence length="207" mass="23885">MQCQKQPARLFNHQIMNKFGRKRIQSPRALWRLRAYLKRGGIIAYPTESCYGLGGLPTHAGAIRRIIRLKKRPQNKGLIVIGNELQQLQPLLCRLPDDTQQQLQNIWPAPKTFVLSCRTKVHPMLRGARRRQLATRVPDHLLARQICREAKSALISTSCNRAKQKPCRNSKEARKRFGRQVWILGGQVGKRKNPSKIIDWSTKTQLR</sequence>
<dbReference type="InterPro" id="IPR050156">
    <property type="entry name" value="TC-AMP_synthase_SUA5"/>
</dbReference>
<reference evidence="8 9" key="1">
    <citation type="submission" date="2011-01" db="EMBL/GenBank/DDBJ databases">
        <authorList>
            <person name="Muzny D."/>
            <person name="Qin X."/>
            <person name="Deng J."/>
            <person name="Jiang H."/>
            <person name="Liu Y."/>
            <person name="Qu J."/>
            <person name="Song X.-Z."/>
            <person name="Zhang L."/>
            <person name="Thornton R."/>
            <person name="Coyle M."/>
            <person name="Francisco L."/>
            <person name="Jackson L."/>
            <person name="Javaid M."/>
            <person name="Korchina V."/>
            <person name="Kovar C."/>
            <person name="Mata R."/>
            <person name="Mathew T."/>
            <person name="Ngo R."/>
            <person name="Nguyen L."/>
            <person name="Nguyen N."/>
            <person name="Okwuonu G."/>
            <person name="Ongeri F."/>
            <person name="Pham C."/>
            <person name="Simmons D."/>
            <person name="Wilczek-Boney K."/>
            <person name="Hale W."/>
            <person name="Jakkamsetti A."/>
            <person name="Pham P."/>
            <person name="Ruth R."/>
            <person name="San Lucas F."/>
            <person name="Warren J."/>
            <person name="Zhang J."/>
            <person name="Zhao Z."/>
            <person name="Zhou C."/>
            <person name="Zhu D."/>
            <person name="Lee S."/>
            <person name="Bess C."/>
            <person name="Blankenburg K."/>
            <person name="Forbes L."/>
            <person name="Fu Q."/>
            <person name="Gubbala S."/>
            <person name="Hirani K."/>
            <person name="Jayaseelan J.C."/>
            <person name="Lara F."/>
            <person name="Munidasa M."/>
            <person name="Palculict T."/>
            <person name="Patil S."/>
            <person name="Pu L.-L."/>
            <person name="Saada N."/>
            <person name="Tang L."/>
            <person name="Weissenberger G."/>
            <person name="Zhu Y."/>
            <person name="Hemphill L."/>
            <person name="Shang Y."/>
            <person name="Youmans B."/>
            <person name="Ayvaz T."/>
            <person name="Ross M."/>
            <person name="Santibanez J."/>
            <person name="Aqrawi P."/>
            <person name="Gross S."/>
            <person name="Joshi V."/>
            <person name="Fowler G."/>
            <person name="Nazareth L."/>
            <person name="Reid J."/>
            <person name="Worley K."/>
            <person name="Petrosino J."/>
            <person name="Highlander S."/>
            <person name="Gibbs R."/>
        </authorList>
    </citation>
    <scope>NUCLEOTIDE SEQUENCE [LARGE SCALE GENOMIC DNA]</scope>
    <source>
        <strain evidence="8 9">ATCC 33394</strain>
    </source>
</reference>
<dbReference type="InterPro" id="IPR017945">
    <property type="entry name" value="DHBP_synth_RibB-like_a/b_dom"/>
</dbReference>
<dbReference type="Gene3D" id="3.90.870.10">
    <property type="entry name" value="DHBP synthase"/>
    <property type="match status" value="1"/>
</dbReference>
<evidence type="ECO:0000259" key="7">
    <source>
        <dbReference type="PROSITE" id="PS51163"/>
    </source>
</evidence>
<evidence type="ECO:0000256" key="1">
    <source>
        <dbReference type="ARBA" id="ARBA00004496"/>
    </source>
</evidence>
<comment type="subcellular location">
    <subcellularLocation>
        <location evidence="1">Cytoplasm</location>
    </subcellularLocation>
</comment>
<dbReference type="PANTHER" id="PTHR17490:SF18">
    <property type="entry name" value="THREONYLCARBAMOYL-AMP SYNTHASE"/>
    <property type="match status" value="1"/>
</dbReference>
<evidence type="ECO:0000256" key="6">
    <source>
        <dbReference type="ARBA" id="ARBA00048366"/>
    </source>
</evidence>